<dbReference type="Pfam" id="PF13177">
    <property type="entry name" value="DNA_pol3_delta2"/>
    <property type="match status" value="1"/>
</dbReference>
<dbReference type="GO" id="GO:0005634">
    <property type="term" value="C:nucleus"/>
    <property type="evidence" value="ECO:0007669"/>
    <property type="project" value="TreeGrafter"/>
</dbReference>
<dbReference type="Proteomes" id="UP000326759">
    <property type="component" value="Unassembled WGS sequence"/>
</dbReference>
<dbReference type="InterPro" id="IPR008921">
    <property type="entry name" value="DNA_pol3_clamp-load_cplx_C"/>
</dbReference>
<dbReference type="GO" id="GO:0005663">
    <property type="term" value="C:DNA replication factor C complex"/>
    <property type="evidence" value="ECO:0007669"/>
    <property type="project" value="TreeGrafter"/>
</dbReference>
<accession>A0A5N5T3N8</accession>
<evidence type="ECO:0000256" key="7">
    <source>
        <dbReference type="ARBA" id="ARBA00080379"/>
    </source>
</evidence>
<evidence type="ECO:0000313" key="9">
    <source>
        <dbReference type="Proteomes" id="UP000326759"/>
    </source>
</evidence>
<comment type="function">
    <text evidence="2">Subunit of the replication factor C (RFC) complex which acts during elongation of primed DNA templates by DNA polymerases delta and epsilon, and is necessary for ATP-dependent loading of proliferating cell nuclear antigen (PCNA) onto primed DNA.</text>
</comment>
<dbReference type="GO" id="GO:0006261">
    <property type="term" value="P:DNA-templated DNA replication"/>
    <property type="evidence" value="ECO:0007669"/>
    <property type="project" value="TreeGrafter"/>
</dbReference>
<dbReference type="PANTHER" id="PTHR11669:SF1">
    <property type="entry name" value="REPLICATION FACTOR C SUBUNIT 3"/>
    <property type="match status" value="1"/>
</dbReference>
<gene>
    <name evidence="8" type="primary">Rfc3_1</name>
    <name evidence="8" type="ORF">Anas_13474</name>
</gene>
<evidence type="ECO:0000256" key="4">
    <source>
        <dbReference type="ARBA" id="ARBA00070184"/>
    </source>
</evidence>
<sequence length="262" mass="29607">MVNPSDANFYDRCVIQEIIKTAASAQQLDPSGQREFKVVVLTEVDKLTKDAQHALRRTMEKHIGTCRLILIANSTSKIIPAILSRCLGVRVPAPTEKEIISILQTVSKKEGLSLPLPLAENIAKKSNRNLRRALLSLEACKTQQYPFSPTQEVVAPDWEVFLRKTATAIVQEQSPNSLFKVREMIYELLIHCIPPEVIFKGLLKELVKNCDGSLKCEVTKMAAYHEHRMQLGSKAIYHVEAFIAAFMSVYKRFMEESMSDIF</sequence>
<dbReference type="FunFam" id="1.20.272.10:FF:000002">
    <property type="entry name" value="Replication factor C subunit 3"/>
    <property type="match status" value="1"/>
</dbReference>
<evidence type="ECO:0000256" key="6">
    <source>
        <dbReference type="ARBA" id="ARBA00079394"/>
    </source>
</evidence>
<reference evidence="8 9" key="1">
    <citation type="journal article" date="2019" name="PLoS Biol.">
        <title>Sex chromosomes control vertical transmission of feminizing Wolbachia symbionts in an isopod.</title>
        <authorList>
            <person name="Becking T."/>
            <person name="Chebbi M.A."/>
            <person name="Giraud I."/>
            <person name="Moumen B."/>
            <person name="Laverre T."/>
            <person name="Caubet Y."/>
            <person name="Peccoud J."/>
            <person name="Gilbert C."/>
            <person name="Cordaux R."/>
        </authorList>
    </citation>
    <scope>NUCLEOTIDE SEQUENCE [LARGE SCALE GENOMIC DNA]</scope>
    <source>
        <strain evidence="8">ANa2</strain>
        <tissue evidence="8">Whole body excluding digestive tract and cuticle</tissue>
    </source>
</reference>
<keyword evidence="1" id="KW-0235">DNA replication</keyword>
<dbReference type="OrthoDB" id="761538at2759"/>
<proteinExistence type="predicted"/>
<comment type="subunit">
    <text evidence="3">Subunit of the RFC complex, an heteropentameric complex consisting of a large subunit RFC1 and four small subunits RFC2, RFC3, RFC4 and RFC5; the RFC complex interacts with PCNA. Forms an heterotetrameric complex with RFC2, RFC4 and RFC5; this complex has ATPase activity but is not stimulated by PCNA. The heterotetramer of subunits RFC2, RFC3, RFC4 and RFC5 interacts with RAD17. Interacts with CNTD1; this interaction facilitates crossover formation.</text>
</comment>
<dbReference type="InterPro" id="IPR050238">
    <property type="entry name" value="DNA_Rep/Repair_Clamp_Loader"/>
</dbReference>
<dbReference type="PANTHER" id="PTHR11669">
    <property type="entry name" value="REPLICATION FACTOR C / DNA POLYMERASE III GAMMA-TAU SUBUNIT"/>
    <property type="match status" value="1"/>
</dbReference>
<evidence type="ECO:0000313" key="8">
    <source>
        <dbReference type="EMBL" id="KAB7501076.1"/>
    </source>
</evidence>
<name>A0A5N5T3N8_9CRUS</name>
<dbReference type="Gene3D" id="3.40.50.300">
    <property type="entry name" value="P-loop containing nucleotide triphosphate hydrolases"/>
    <property type="match status" value="1"/>
</dbReference>
<dbReference type="Gene3D" id="1.10.8.60">
    <property type="match status" value="1"/>
</dbReference>
<dbReference type="Pfam" id="PF21960">
    <property type="entry name" value="RCF1-5-like_lid"/>
    <property type="match status" value="1"/>
</dbReference>
<dbReference type="SUPFAM" id="SSF52540">
    <property type="entry name" value="P-loop containing nucleoside triphosphate hydrolases"/>
    <property type="match status" value="1"/>
</dbReference>
<evidence type="ECO:0000256" key="5">
    <source>
        <dbReference type="ARBA" id="ARBA00076818"/>
    </source>
</evidence>
<dbReference type="AlphaFoldDB" id="A0A5N5T3N8"/>
<keyword evidence="9" id="KW-1185">Reference proteome</keyword>
<dbReference type="GO" id="GO:0006281">
    <property type="term" value="P:DNA repair"/>
    <property type="evidence" value="ECO:0007669"/>
    <property type="project" value="TreeGrafter"/>
</dbReference>
<dbReference type="EMBL" id="SEYY01011805">
    <property type="protein sequence ID" value="KAB7501076.1"/>
    <property type="molecule type" value="Genomic_DNA"/>
</dbReference>
<dbReference type="FunFam" id="1.10.8.60:FF:000030">
    <property type="entry name" value="replication factor C subunit 3"/>
    <property type="match status" value="1"/>
</dbReference>
<evidence type="ECO:0000256" key="1">
    <source>
        <dbReference type="ARBA" id="ARBA00022705"/>
    </source>
</evidence>
<dbReference type="Pfam" id="PF22534">
    <property type="entry name" value="RFC_C"/>
    <property type="match status" value="1"/>
</dbReference>
<dbReference type="GO" id="GO:0003689">
    <property type="term" value="F:DNA clamp loader activity"/>
    <property type="evidence" value="ECO:0007669"/>
    <property type="project" value="TreeGrafter"/>
</dbReference>
<comment type="caution">
    <text evidence="8">The sequence shown here is derived from an EMBL/GenBank/DDBJ whole genome shotgun (WGS) entry which is preliminary data.</text>
</comment>
<evidence type="ECO:0000256" key="2">
    <source>
        <dbReference type="ARBA" id="ARBA00058626"/>
    </source>
</evidence>
<dbReference type="GO" id="GO:0003677">
    <property type="term" value="F:DNA binding"/>
    <property type="evidence" value="ECO:0007669"/>
    <property type="project" value="InterPro"/>
</dbReference>
<protein>
    <recommendedName>
        <fullName evidence="4">Replication factor C subunit 3</fullName>
    </recommendedName>
    <alternativeName>
        <fullName evidence="6">Activator 1 38 kDa subunit</fullName>
    </alternativeName>
    <alternativeName>
        <fullName evidence="7">Activator 1 subunit 3</fullName>
    </alternativeName>
    <alternativeName>
        <fullName evidence="5">Replication factor C 38 kDa subunit</fullName>
    </alternativeName>
</protein>
<dbReference type="SUPFAM" id="SSF48019">
    <property type="entry name" value="post-AAA+ oligomerization domain-like"/>
    <property type="match status" value="1"/>
</dbReference>
<dbReference type="InterPro" id="IPR027417">
    <property type="entry name" value="P-loop_NTPase"/>
</dbReference>
<evidence type="ECO:0000256" key="3">
    <source>
        <dbReference type="ARBA" id="ARBA00062267"/>
    </source>
</evidence>
<organism evidence="8 9">
    <name type="scientific">Armadillidium nasatum</name>
    <dbReference type="NCBI Taxonomy" id="96803"/>
    <lineage>
        <taxon>Eukaryota</taxon>
        <taxon>Metazoa</taxon>
        <taxon>Ecdysozoa</taxon>
        <taxon>Arthropoda</taxon>
        <taxon>Crustacea</taxon>
        <taxon>Multicrustacea</taxon>
        <taxon>Malacostraca</taxon>
        <taxon>Eumalacostraca</taxon>
        <taxon>Peracarida</taxon>
        <taxon>Isopoda</taxon>
        <taxon>Oniscidea</taxon>
        <taxon>Crinocheta</taxon>
        <taxon>Armadillidiidae</taxon>
        <taxon>Armadillidium</taxon>
    </lineage>
</organism>
<dbReference type="Gene3D" id="1.20.272.10">
    <property type="match status" value="1"/>
</dbReference>